<dbReference type="Proteomes" id="UP000054018">
    <property type="component" value="Unassembled WGS sequence"/>
</dbReference>
<organism evidence="1 2">
    <name type="scientific">Pisolithus microcarpus 441</name>
    <dbReference type="NCBI Taxonomy" id="765257"/>
    <lineage>
        <taxon>Eukaryota</taxon>
        <taxon>Fungi</taxon>
        <taxon>Dikarya</taxon>
        <taxon>Basidiomycota</taxon>
        <taxon>Agaricomycotina</taxon>
        <taxon>Agaricomycetes</taxon>
        <taxon>Agaricomycetidae</taxon>
        <taxon>Boletales</taxon>
        <taxon>Sclerodermatineae</taxon>
        <taxon>Pisolithaceae</taxon>
        <taxon>Pisolithus</taxon>
    </lineage>
</organism>
<accession>A0A0C9ZK80</accession>
<dbReference type="OrthoDB" id="2683590at2759"/>
<dbReference type="AlphaFoldDB" id="A0A0C9ZK80"/>
<dbReference type="EMBL" id="KN833702">
    <property type="protein sequence ID" value="KIK26364.1"/>
    <property type="molecule type" value="Genomic_DNA"/>
</dbReference>
<evidence type="ECO:0000313" key="2">
    <source>
        <dbReference type="Proteomes" id="UP000054018"/>
    </source>
</evidence>
<reference evidence="1 2" key="1">
    <citation type="submission" date="2014-04" db="EMBL/GenBank/DDBJ databases">
        <authorList>
            <consortium name="DOE Joint Genome Institute"/>
            <person name="Kuo A."/>
            <person name="Kohler A."/>
            <person name="Costa M.D."/>
            <person name="Nagy L.G."/>
            <person name="Floudas D."/>
            <person name="Copeland A."/>
            <person name="Barry K.W."/>
            <person name="Cichocki N."/>
            <person name="Veneault-Fourrey C."/>
            <person name="LaButti K."/>
            <person name="Lindquist E.A."/>
            <person name="Lipzen A."/>
            <person name="Lundell T."/>
            <person name="Morin E."/>
            <person name="Murat C."/>
            <person name="Sun H."/>
            <person name="Tunlid A."/>
            <person name="Henrissat B."/>
            <person name="Grigoriev I.V."/>
            <person name="Hibbett D.S."/>
            <person name="Martin F."/>
            <person name="Nordberg H.P."/>
            <person name="Cantor M.N."/>
            <person name="Hua S.X."/>
        </authorList>
    </citation>
    <scope>NUCLEOTIDE SEQUENCE [LARGE SCALE GENOMIC DNA]</scope>
    <source>
        <strain evidence="1 2">441</strain>
    </source>
</reference>
<reference evidence="2" key="2">
    <citation type="submission" date="2015-01" db="EMBL/GenBank/DDBJ databases">
        <title>Evolutionary Origins and Diversification of the Mycorrhizal Mutualists.</title>
        <authorList>
            <consortium name="DOE Joint Genome Institute"/>
            <consortium name="Mycorrhizal Genomics Consortium"/>
            <person name="Kohler A."/>
            <person name="Kuo A."/>
            <person name="Nagy L.G."/>
            <person name="Floudas D."/>
            <person name="Copeland A."/>
            <person name="Barry K.W."/>
            <person name="Cichocki N."/>
            <person name="Veneault-Fourrey C."/>
            <person name="LaButti K."/>
            <person name="Lindquist E.A."/>
            <person name="Lipzen A."/>
            <person name="Lundell T."/>
            <person name="Morin E."/>
            <person name="Murat C."/>
            <person name="Riley R."/>
            <person name="Ohm R."/>
            <person name="Sun H."/>
            <person name="Tunlid A."/>
            <person name="Henrissat B."/>
            <person name="Grigoriev I.V."/>
            <person name="Hibbett D.S."/>
            <person name="Martin F."/>
        </authorList>
    </citation>
    <scope>NUCLEOTIDE SEQUENCE [LARGE SCALE GENOMIC DNA]</scope>
    <source>
        <strain evidence="2">441</strain>
    </source>
</reference>
<protein>
    <submittedName>
        <fullName evidence="1">Uncharacterized protein</fullName>
    </submittedName>
</protein>
<proteinExistence type="predicted"/>
<gene>
    <name evidence="1" type="ORF">PISMIDRAFT_273968</name>
</gene>
<dbReference type="HOGENOM" id="CLU_196220_0_0_1"/>
<evidence type="ECO:0000313" key="1">
    <source>
        <dbReference type="EMBL" id="KIK26364.1"/>
    </source>
</evidence>
<sequence length="68" mass="7450">MVSMHPPPPSMTPLTYYEPKCNREAANMVSMNPPPAMAPLTSYSPKCNREAVNIVSMHPLTHGSTHSL</sequence>
<keyword evidence="2" id="KW-1185">Reference proteome</keyword>
<name>A0A0C9ZK80_9AGAM</name>